<comment type="caution">
    <text evidence="1">The sequence shown here is derived from an EMBL/GenBank/DDBJ whole genome shotgun (WGS) entry which is preliminary data.</text>
</comment>
<evidence type="ECO:0000313" key="2">
    <source>
        <dbReference type="Proteomes" id="UP000287171"/>
    </source>
</evidence>
<gene>
    <name evidence="1" type="ORF">KDA_48510</name>
</gene>
<sequence>MIEPNGIDHIIILPSAGRLSLITAFREIEYGKIYQDGILFGLRQLLLVCCNVLSQILLNRREGFIEWKRT</sequence>
<keyword evidence="2" id="KW-1185">Reference proteome</keyword>
<evidence type="ECO:0000313" key="1">
    <source>
        <dbReference type="EMBL" id="GCE29367.1"/>
    </source>
</evidence>
<accession>A0A402BDM5</accession>
<protein>
    <submittedName>
        <fullName evidence="1">Uncharacterized protein</fullName>
    </submittedName>
</protein>
<proteinExistence type="predicted"/>
<dbReference type="Proteomes" id="UP000287171">
    <property type="component" value="Unassembled WGS sequence"/>
</dbReference>
<reference evidence="2" key="1">
    <citation type="submission" date="2018-12" db="EMBL/GenBank/DDBJ databases">
        <title>Tengunoibacter tsumagoiensis gen. nov., sp. nov., Dictyobacter kobayashii sp. nov., D. alpinus sp. nov., and D. joshuensis sp. nov. and description of Dictyobacteraceae fam. nov. within the order Ktedonobacterales isolated from Tengu-no-mugimeshi.</title>
        <authorList>
            <person name="Wang C.M."/>
            <person name="Zheng Y."/>
            <person name="Sakai Y."/>
            <person name="Toyoda A."/>
            <person name="Minakuchi Y."/>
            <person name="Abe K."/>
            <person name="Yokota A."/>
            <person name="Yabe S."/>
        </authorList>
    </citation>
    <scope>NUCLEOTIDE SEQUENCE [LARGE SCALE GENOMIC DNA]</scope>
    <source>
        <strain evidence="2">Uno16</strain>
    </source>
</reference>
<dbReference type="AlphaFoldDB" id="A0A402BDM5"/>
<name>A0A402BDM5_9CHLR</name>
<dbReference type="EMBL" id="BIFT01000002">
    <property type="protein sequence ID" value="GCE29367.1"/>
    <property type="molecule type" value="Genomic_DNA"/>
</dbReference>
<organism evidence="1 2">
    <name type="scientific">Dictyobacter alpinus</name>
    <dbReference type="NCBI Taxonomy" id="2014873"/>
    <lineage>
        <taxon>Bacteria</taxon>
        <taxon>Bacillati</taxon>
        <taxon>Chloroflexota</taxon>
        <taxon>Ktedonobacteria</taxon>
        <taxon>Ktedonobacterales</taxon>
        <taxon>Dictyobacteraceae</taxon>
        <taxon>Dictyobacter</taxon>
    </lineage>
</organism>